<dbReference type="PANTHER" id="PTHR30055">
    <property type="entry name" value="HTH-TYPE TRANSCRIPTIONAL REGULATOR RUTR"/>
    <property type="match status" value="1"/>
</dbReference>
<dbReference type="AlphaFoldDB" id="A0A7Y9XH26"/>
<gene>
    <name evidence="7" type="ORF">HNR06_005278</name>
</gene>
<dbReference type="SUPFAM" id="SSF46689">
    <property type="entry name" value="Homeodomain-like"/>
    <property type="match status" value="1"/>
</dbReference>
<dbReference type="Proteomes" id="UP000584931">
    <property type="component" value="Unassembled WGS sequence"/>
</dbReference>
<feature type="DNA-binding region" description="H-T-H motif" evidence="4">
    <location>
        <begin position="55"/>
        <end position="74"/>
    </location>
</feature>
<dbReference type="Pfam" id="PF02909">
    <property type="entry name" value="TetR_C_1"/>
    <property type="match status" value="1"/>
</dbReference>
<dbReference type="InterPro" id="IPR009057">
    <property type="entry name" value="Homeodomain-like_sf"/>
</dbReference>
<dbReference type="Gene3D" id="1.10.357.10">
    <property type="entry name" value="Tetracycline Repressor, domain 2"/>
    <property type="match status" value="1"/>
</dbReference>
<dbReference type="PANTHER" id="PTHR30055:SF151">
    <property type="entry name" value="TRANSCRIPTIONAL REGULATORY PROTEIN"/>
    <property type="match status" value="1"/>
</dbReference>
<protein>
    <submittedName>
        <fullName evidence="7">AcrR family transcriptional regulator</fullName>
    </submittedName>
</protein>
<dbReference type="InterPro" id="IPR001647">
    <property type="entry name" value="HTH_TetR"/>
</dbReference>
<proteinExistence type="predicted"/>
<evidence type="ECO:0000256" key="4">
    <source>
        <dbReference type="PROSITE-ProRule" id="PRU00335"/>
    </source>
</evidence>
<evidence type="ECO:0000313" key="7">
    <source>
        <dbReference type="EMBL" id="NYH55689.1"/>
    </source>
</evidence>
<evidence type="ECO:0000256" key="3">
    <source>
        <dbReference type="ARBA" id="ARBA00023163"/>
    </source>
</evidence>
<comment type="caution">
    <text evidence="7">The sequence shown here is derived from an EMBL/GenBank/DDBJ whole genome shotgun (WGS) entry which is preliminary data.</text>
</comment>
<dbReference type="GO" id="GO:0045892">
    <property type="term" value="P:negative regulation of DNA-templated transcription"/>
    <property type="evidence" value="ECO:0007669"/>
    <property type="project" value="InterPro"/>
</dbReference>
<dbReference type="GO" id="GO:0003700">
    <property type="term" value="F:DNA-binding transcription factor activity"/>
    <property type="evidence" value="ECO:0007669"/>
    <property type="project" value="TreeGrafter"/>
</dbReference>
<dbReference type="SUPFAM" id="SSF48498">
    <property type="entry name" value="Tetracyclin repressor-like, C-terminal domain"/>
    <property type="match status" value="1"/>
</dbReference>
<dbReference type="Gene3D" id="1.10.10.60">
    <property type="entry name" value="Homeodomain-like"/>
    <property type="match status" value="1"/>
</dbReference>
<feature type="domain" description="HTH tetR-type" evidence="6">
    <location>
        <begin position="32"/>
        <end position="92"/>
    </location>
</feature>
<evidence type="ECO:0000259" key="6">
    <source>
        <dbReference type="PROSITE" id="PS50977"/>
    </source>
</evidence>
<dbReference type="Pfam" id="PF00440">
    <property type="entry name" value="TetR_N"/>
    <property type="match status" value="1"/>
</dbReference>
<keyword evidence="3" id="KW-0804">Transcription</keyword>
<evidence type="ECO:0000313" key="8">
    <source>
        <dbReference type="Proteomes" id="UP000584931"/>
    </source>
</evidence>
<accession>A0A7Y9XH26</accession>
<evidence type="ECO:0000256" key="1">
    <source>
        <dbReference type="ARBA" id="ARBA00023015"/>
    </source>
</evidence>
<evidence type="ECO:0000256" key="5">
    <source>
        <dbReference type="SAM" id="MobiDB-lite"/>
    </source>
</evidence>
<dbReference type="GO" id="GO:0000976">
    <property type="term" value="F:transcription cis-regulatory region binding"/>
    <property type="evidence" value="ECO:0007669"/>
    <property type="project" value="TreeGrafter"/>
</dbReference>
<dbReference type="EMBL" id="JACCHL010000001">
    <property type="protein sequence ID" value="NYH55689.1"/>
    <property type="molecule type" value="Genomic_DNA"/>
</dbReference>
<name>A0A7Y9XH26_9ACTN</name>
<sequence>MARGPRRTTDPARSLALLWRTGEQVGHRGKPGLSVDRIVDAATGISDREGLDALSMRKVAESLGVGTMSLYTYVPGKSDLVNVMLDSVHSGLAAPGPRVRGWRARLHATAHGIWDLYRRHTWILEAARGRPVLGPHLMAKYERELRELEGLGLTAVEMDSVVGLVNGYVEGAVARAVAGEEVERRTGITDEQWWRAHAPVLSRIVDVDRFPTAARVGAAAGAAHGSAYDPMHGFEFGLARVLDGIDVLVRSRAGEGERGEPCEAALPVLGGAGSERPAEPGGDRAQSLEG</sequence>
<dbReference type="InterPro" id="IPR004111">
    <property type="entry name" value="Repressor_TetR_C"/>
</dbReference>
<keyword evidence="2 4" id="KW-0238">DNA-binding</keyword>
<feature type="region of interest" description="Disordered" evidence="5">
    <location>
        <begin position="253"/>
        <end position="290"/>
    </location>
</feature>
<dbReference type="RefSeq" id="WP_179811673.1">
    <property type="nucleotide sequence ID" value="NZ_JACCHL010000001.1"/>
</dbReference>
<evidence type="ECO:0000256" key="2">
    <source>
        <dbReference type="ARBA" id="ARBA00023125"/>
    </source>
</evidence>
<dbReference type="InterPro" id="IPR050109">
    <property type="entry name" value="HTH-type_TetR-like_transc_reg"/>
</dbReference>
<dbReference type="InterPro" id="IPR036271">
    <property type="entry name" value="Tet_transcr_reg_TetR-rel_C_sf"/>
</dbReference>
<keyword evidence="1" id="KW-0805">Transcription regulation</keyword>
<dbReference type="PROSITE" id="PS50977">
    <property type="entry name" value="HTH_TETR_2"/>
    <property type="match status" value="1"/>
</dbReference>
<organism evidence="7 8">
    <name type="scientific">Nocardiopsis sinuspersici</name>
    <dbReference type="NCBI Taxonomy" id="501010"/>
    <lineage>
        <taxon>Bacteria</taxon>
        <taxon>Bacillati</taxon>
        <taxon>Actinomycetota</taxon>
        <taxon>Actinomycetes</taxon>
        <taxon>Streptosporangiales</taxon>
        <taxon>Nocardiopsidaceae</taxon>
        <taxon>Nocardiopsis</taxon>
    </lineage>
</organism>
<reference evidence="7 8" key="1">
    <citation type="submission" date="2020-07" db="EMBL/GenBank/DDBJ databases">
        <title>Sequencing the genomes of 1000 actinobacteria strains.</title>
        <authorList>
            <person name="Klenk H.-P."/>
        </authorList>
    </citation>
    <scope>NUCLEOTIDE SEQUENCE [LARGE SCALE GENOMIC DNA]</scope>
    <source>
        <strain evidence="7 8">DSM 45278</strain>
    </source>
</reference>